<gene>
    <name evidence="2" type="ORF">GCM10009777_38760</name>
</gene>
<proteinExistence type="predicted"/>
<protein>
    <submittedName>
        <fullName evidence="2">Uncharacterized protein</fullName>
    </submittedName>
</protein>
<organism evidence="2 3">
    <name type="scientific">Microbacterium pumilum</name>
    <dbReference type="NCBI Taxonomy" id="344165"/>
    <lineage>
        <taxon>Bacteria</taxon>
        <taxon>Bacillati</taxon>
        <taxon>Actinomycetota</taxon>
        <taxon>Actinomycetes</taxon>
        <taxon>Micrococcales</taxon>
        <taxon>Microbacteriaceae</taxon>
        <taxon>Microbacterium</taxon>
    </lineage>
</organism>
<keyword evidence="3" id="KW-1185">Reference proteome</keyword>
<evidence type="ECO:0000313" key="2">
    <source>
        <dbReference type="EMBL" id="GAA1997847.1"/>
    </source>
</evidence>
<sequence length="115" mass="12210">MSTTGNEFEQAGVTDPDHHGQDAGRDTLSAGEAQRTPGGLGTEDEQTIPAMSQNNASTDDKVDGIVAQTRVDVGTESVERITEVLRQRLEQSGIDLTDDTVDQLAQRVSTGEQGP</sequence>
<reference evidence="3" key="1">
    <citation type="journal article" date="2019" name="Int. J. Syst. Evol. Microbiol.">
        <title>The Global Catalogue of Microorganisms (GCM) 10K type strain sequencing project: providing services to taxonomists for standard genome sequencing and annotation.</title>
        <authorList>
            <consortium name="The Broad Institute Genomics Platform"/>
            <consortium name="The Broad Institute Genome Sequencing Center for Infectious Disease"/>
            <person name="Wu L."/>
            <person name="Ma J."/>
        </authorList>
    </citation>
    <scope>NUCLEOTIDE SEQUENCE [LARGE SCALE GENOMIC DNA]</scope>
    <source>
        <strain evidence="3">JCM 14902</strain>
    </source>
</reference>
<feature type="region of interest" description="Disordered" evidence="1">
    <location>
        <begin position="1"/>
        <end position="63"/>
    </location>
</feature>
<dbReference type="RefSeq" id="WP_344066303.1">
    <property type="nucleotide sequence ID" value="NZ_BAAAOH010000001.1"/>
</dbReference>
<comment type="caution">
    <text evidence="2">The sequence shown here is derived from an EMBL/GenBank/DDBJ whole genome shotgun (WGS) entry which is preliminary data.</text>
</comment>
<dbReference type="Proteomes" id="UP001500326">
    <property type="component" value="Unassembled WGS sequence"/>
</dbReference>
<dbReference type="EMBL" id="BAAAOH010000001">
    <property type="protein sequence ID" value="GAA1997847.1"/>
    <property type="molecule type" value="Genomic_DNA"/>
</dbReference>
<feature type="compositionally biased region" description="Basic and acidic residues" evidence="1">
    <location>
        <begin position="15"/>
        <end position="25"/>
    </location>
</feature>
<name>A0ABP5EG24_9MICO</name>
<evidence type="ECO:0000313" key="3">
    <source>
        <dbReference type="Proteomes" id="UP001500326"/>
    </source>
</evidence>
<evidence type="ECO:0000256" key="1">
    <source>
        <dbReference type="SAM" id="MobiDB-lite"/>
    </source>
</evidence>
<accession>A0ABP5EG24</accession>